<dbReference type="EMBL" id="JACIEP010000003">
    <property type="protein sequence ID" value="MBB4035360.1"/>
    <property type="molecule type" value="Genomic_DNA"/>
</dbReference>
<dbReference type="SUPFAM" id="SSF51905">
    <property type="entry name" value="FAD/NAD(P)-binding domain"/>
    <property type="match status" value="1"/>
</dbReference>
<dbReference type="PANTHER" id="PTHR43498:SF1">
    <property type="entry name" value="COB--COM HETERODISULFIDE REDUCTASE IRON-SULFUR SUBUNIT A"/>
    <property type="match status" value="1"/>
</dbReference>
<dbReference type="InterPro" id="IPR006311">
    <property type="entry name" value="TAT_signal"/>
</dbReference>
<protein>
    <recommendedName>
        <fullName evidence="9">Tat (Twin-arginine translocation) pathway signal sequence</fullName>
    </recommendedName>
</protein>
<dbReference type="Proteomes" id="UP000555103">
    <property type="component" value="Unassembled WGS sequence"/>
</dbReference>
<dbReference type="RefSeq" id="WP_183306287.1">
    <property type="nucleotide sequence ID" value="NZ_JACIEP010000003.1"/>
</dbReference>
<dbReference type="GO" id="GO:0051539">
    <property type="term" value="F:4 iron, 4 sulfur cluster binding"/>
    <property type="evidence" value="ECO:0007669"/>
    <property type="project" value="UniProtKB-KW"/>
</dbReference>
<feature type="signal peptide" evidence="6">
    <location>
        <begin position="1"/>
        <end position="27"/>
    </location>
</feature>
<reference evidence="7 8" key="1">
    <citation type="submission" date="2020-08" db="EMBL/GenBank/DDBJ databases">
        <title>Genomic Encyclopedia of Type Strains, Phase IV (KMG-IV): sequencing the most valuable type-strain genomes for metagenomic binning, comparative biology and taxonomic classification.</title>
        <authorList>
            <person name="Goeker M."/>
        </authorList>
    </citation>
    <scope>NUCLEOTIDE SEQUENCE [LARGE SCALE GENOMIC DNA]</scope>
    <source>
        <strain evidence="7 8">DSM 104969</strain>
    </source>
</reference>
<dbReference type="PROSITE" id="PS51318">
    <property type="entry name" value="TAT"/>
    <property type="match status" value="1"/>
</dbReference>
<dbReference type="GO" id="GO:0046872">
    <property type="term" value="F:metal ion binding"/>
    <property type="evidence" value="ECO:0007669"/>
    <property type="project" value="UniProtKB-KW"/>
</dbReference>
<evidence type="ECO:0000256" key="3">
    <source>
        <dbReference type="ARBA" id="ARBA00023002"/>
    </source>
</evidence>
<feature type="chain" id="PRO_5032597176" description="Tat (Twin-arginine translocation) pathway signal sequence" evidence="6">
    <location>
        <begin position="28"/>
        <end position="459"/>
    </location>
</feature>
<organism evidence="7 8">
    <name type="scientific">Dysgonomonas hofstadii</name>
    <dbReference type="NCBI Taxonomy" id="637886"/>
    <lineage>
        <taxon>Bacteria</taxon>
        <taxon>Pseudomonadati</taxon>
        <taxon>Bacteroidota</taxon>
        <taxon>Bacteroidia</taxon>
        <taxon>Bacteroidales</taxon>
        <taxon>Dysgonomonadaceae</taxon>
        <taxon>Dysgonomonas</taxon>
    </lineage>
</organism>
<evidence type="ECO:0000313" key="7">
    <source>
        <dbReference type="EMBL" id="MBB4035360.1"/>
    </source>
</evidence>
<gene>
    <name evidence="7" type="ORF">GGR21_001249</name>
</gene>
<keyword evidence="5" id="KW-0411">Iron-sulfur</keyword>
<evidence type="ECO:0000313" key="8">
    <source>
        <dbReference type="Proteomes" id="UP000555103"/>
    </source>
</evidence>
<name>A0A840CHD3_9BACT</name>
<keyword evidence="2" id="KW-0479">Metal-binding</keyword>
<evidence type="ECO:0008006" key="9">
    <source>
        <dbReference type="Google" id="ProtNLM"/>
    </source>
</evidence>
<dbReference type="Pfam" id="PF12831">
    <property type="entry name" value="FAD_oxidored"/>
    <property type="match status" value="1"/>
</dbReference>
<dbReference type="GO" id="GO:0016491">
    <property type="term" value="F:oxidoreductase activity"/>
    <property type="evidence" value="ECO:0007669"/>
    <property type="project" value="UniProtKB-KW"/>
</dbReference>
<accession>A0A840CHD3</accession>
<proteinExistence type="predicted"/>
<dbReference type="PRINTS" id="PR00368">
    <property type="entry name" value="FADPNR"/>
</dbReference>
<evidence type="ECO:0000256" key="2">
    <source>
        <dbReference type="ARBA" id="ARBA00022723"/>
    </source>
</evidence>
<dbReference type="PRINTS" id="PR00469">
    <property type="entry name" value="PNDRDTASEII"/>
</dbReference>
<dbReference type="Gene3D" id="3.50.50.60">
    <property type="entry name" value="FAD/NAD(P)-binding domain"/>
    <property type="match status" value="1"/>
</dbReference>
<dbReference type="PANTHER" id="PTHR43498">
    <property type="entry name" value="FERREDOXIN:COB-COM HETERODISULFIDE REDUCTASE SUBUNIT A"/>
    <property type="match status" value="1"/>
</dbReference>
<evidence type="ECO:0000256" key="1">
    <source>
        <dbReference type="ARBA" id="ARBA00022485"/>
    </source>
</evidence>
<keyword evidence="4" id="KW-0408">Iron</keyword>
<evidence type="ECO:0000256" key="5">
    <source>
        <dbReference type="ARBA" id="ARBA00023014"/>
    </source>
</evidence>
<dbReference type="InterPro" id="IPR036188">
    <property type="entry name" value="FAD/NAD-bd_sf"/>
</dbReference>
<comment type="caution">
    <text evidence="7">The sequence shown here is derived from an EMBL/GenBank/DDBJ whole genome shotgun (WGS) entry which is preliminary data.</text>
</comment>
<keyword evidence="3" id="KW-0560">Oxidoreductase</keyword>
<evidence type="ECO:0000256" key="6">
    <source>
        <dbReference type="SAM" id="SignalP"/>
    </source>
</evidence>
<evidence type="ECO:0000256" key="4">
    <source>
        <dbReference type="ARBA" id="ARBA00023004"/>
    </source>
</evidence>
<keyword evidence="1" id="KW-0004">4Fe-4S</keyword>
<dbReference type="AlphaFoldDB" id="A0A840CHD3"/>
<keyword evidence="6" id="KW-0732">Signal</keyword>
<dbReference type="InterPro" id="IPR039650">
    <property type="entry name" value="HdrA-like"/>
</dbReference>
<sequence length="459" mass="50060">MTINRRNFLKKTSLLVAASSVPFIANSQTIIKEKNPKIPVDNQWDVIIVGGGPSGCTAAIAAAREGAKTLLVEATGQLGGMGTSGMIPAWCPFSDGEKIIYRGLAEKIFNAAKKGVPHEPAKKLDWVSINPEQLMTVYDDMVIGSGAKVLFFSRLAKVEMKSDDTIDAIIVANKAGLTAFKAKVFVDCTGDGDLAVWAGAGYLMGNGDGKVQKSTLCFSVANADSYAYTNSPNLYYENADSPLHEAVKSGKYPLVDKHCCNNFTGPNVVQFNAGHIEMNDTTNPWQISDAMIQGRKVAGEYLKMIKDYQPSVYGNSFIVKTASLLGIRESRRIEGDYIFTIHDWIARKSFDDEIGRNSYFVDIHTGGYEAKHYGRGESHGIPYRCLTPKKLKNLLIAGRCISCDEEALGSLRVMPPSLVTGEAAGLAAALAMKQSKNDVHNIDVSFLRKRLKEEGQYFL</sequence>
<keyword evidence="8" id="KW-1185">Reference proteome</keyword>